<accession>A0ABV0MXD1</accession>
<reference evidence="1 2" key="1">
    <citation type="submission" date="2021-06" db="EMBL/GenBank/DDBJ databases">
        <authorList>
            <person name="Palmer J.M."/>
        </authorList>
    </citation>
    <scope>NUCLEOTIDE SEQUENCE [LARGE SCALE GENOMIC DNA]</scope>
    <source>
        <strain evidence="1 2">GA_2019</strain>
        <tissue evidence="1">Muscle</tissue>
    </source>
</reference>
<keyword evidence="2" id="KW-1185">Reference proteome</keyword>
<comment type="caution">
    <text evidence="1">The sequence shown here is derived from an EMBL/GenBank/DDBJ whole genome shotgun (WGS) entry which is preliminary data.</text>
</comment>
<name>A0ABV0MXD1_9TELE</name>
<dbReference type="EMBL" id="JAHRIO010017767">
    <property type="protein sequence ID" value="MEQ2163788.1"/>
    <property type="molecule type" value="Genomic_DNA"/>
</dbReference>
<protein>
    <submittedName>
        <fullName evidence="1">Uncharacterized protein</fullName>
    </submittedName>
</protein>
<proteinExistence type="predicted"/>
<organism evidence="1 2">
    <name type="scientific">Goodea atripinnis</name>
    <dbReference type="NCBI Taxonomy" id="208336"/>
    <lineage>
        <taxon>Eukaryota</taxon>
        <taxon>Metazoa</taxon>
        <taxon>Chordata</taxon>
        <taxon>Craniata</taxon>
        <taxon>Vertebrata</taxon>
        <taxon>Euteleostomi</taxon>
        <taxon>Actinopterygii</taxon>
        <taxon>Neopterygii</taxon>
        <taxon>Teleostei</taxon>
        <taxon>Neoteleostei</taxon>
        <taxon>Acanthomorphata</taxon>
        <taxon>Ovalentaria</taxon>
        <taxon>Atherinomorphae</taxon>
        <taxon>Cyprinodontiformes</taxon>
        <taxon>Goodeidae</taxon>
        <taxon>Goodea</taxon>
    </lineage>
</organism>
<evidence type="ECO:0000313" key="1">
    <source>
        <dbReference type="EMBL" id="MEQ2163788.1"/>
    </source>
</evidence>
<dbReference type="Proteomes" id="UP001476798">
    <property type="component" value="Unassembled WGS sequence"/>
</dbReference>
<feature type="non-terminal residue" evidence="1">
    <location>
        <position position="1"/>
    </location>
</feature>
<evidence type="ECO:0000313" key="2">
    <source>
        <dbReference type="Proteomes" id="UP001476798"/>
    </source>
</evidence>
<gene>
    <name evidence="1" type="ORF">GOODEAATRI_033980</name>
</gene>
<sequence length="130" mass="14730">VTQVEETDPDVLRPGRCLILTIDSGVAFSRRSIPPFSTSCMRDTRRHPCERVCLRVFLQHLQAERTLVAINTPAHCSPLFTGQAALIPTCLLLNHPVMHTNKPDGSLEASNTVHRFLRFILLSFRTFHLR</sequence>